<dbReference type="OrthoDB" id="24630at2759"/>
<keyword evidence="3" id="KW-1185">Reference proteome</keyword>
<dbReference type="InterPro" id="IPR036071">
    <property type="entry name" value="AMMECR1_dom_sf"/>
</dbReference>
<dbReference type="EMBL" id="DS114006">
    <property type="protein sequence ID" value="EAX91864.1"/>
    <property type="molecule type" value="Genomic_DNA"/>
</dbReference>
<dbReference type="PANTHER" id="PTHR13016">
    <property type="entry name" value="AMMECR1 HOMOLOG"/>
    <property type="match status" value="1"/>
</dbReference>
<name>A2FTB2_TRIV3</name>
<proteinExistence type="predicted"/>
<dbReference type="VEuPathDB" id="TrichDB:TVAG_130770"/>
<dbReference type="AlphaFoldDB" id="A2FTB2"/>
<dbReference type="VEuPathDB" id="TrichDB:TVAGG3_0659280"/>
<dbReference type="SMR" id="A2FTB2"/>
<reference evidence="2" key="1">
    <citation type="submission" date="2006-10" db="EMBL/GenBank/DDBJ databases">
        <authorList>
            <person name="Amadeo P."/>
            <person name="Zhao Q."/>
            <person name="Wortman J."/>
            <person name="Fraser-Liggett C."/>
            <person name="Carlton J."/>
        </authorList>
    </citation>
    <scope>NUCLEOTIDE SEQUENCE</scope>
    <source>
        <strain evidence="2">G3</strain>
    </source>
</reference>
<dbReference type="Gene3D" id="3.30.1490.150">
    <property type="entry name" value="Hypothetical protein ph0010, domain 2"/>
    <property type="match status" value="1"/>
</dbReference>
<reference evidence="2" key="2">
    <citation type="journal article" date="2007" name="Science">
        <title>Draft genome sequence of the sexually transmitted pathogen Trichomonas vaginalis.</title>
        <authorList>
            <person name="Carlton J.M."/>
            <person name="Hirt R.P."/>
            <person name="Silva J.C."/>
            <person name="Delcher A.L."/>
            <person name="Schatz M."/>
            <person name="Zhao Q."/>
            <person name="Wortman J.R."/>
            <person name="Bidwell S.L."/>
            <person name="Alsmark U.C.M."/>
            <person name="Besteiro S."/>
            <person name="Sicheritz-Ponten T."/>
            <person name="Noel C.J."/>
            <person name="Dacks J.B."/>
            <person name="Foster P.G."/>
            <person name="Simillion C."/>
            <person name="Van de Peer Y."/>
            <person name="Miranda-Saavedra D."/>
            <person name="Barton G.J."/>
            <person name="Westrop G.D."/>
            <person name="Mueller S."/>
            <person name="Dessi D."/>
            <person name="Fiori P.L."/>
            <person name="Ren Q."/>
            <person name="Paulsen I."/>
            <person name="Zhang H."/>
            <person name="Bastida-Corcuera F.D."/>
            <person name="Simoes-Barbosa A."/>
            <person name="Brown M.T."/>
            <person name="Hayes R.D."/>
            <person name="Mukherjee M."/>
            <person name="Okumura C.Y."/>
            <person name="Schneider R."/>
            <person name="Smith A.J."/>
            <person name="Vanacova S."/>
            <person name="Villalvazo M."/>
            <person name="Haas B.J."/>
            <person name="Pertea M."/>
            <person name="Feldblyum T.V."/>
            <person name="Utterback T.R."/>
            <person name="Shu C.L."/>
            <person name="Osoegawa K."/>
            <person name="de Jong P.J."/>
            <person name="Hrdy I."/>
            <person name="Horvathova L."/>
            <person name="Zubacova Z."/>
            <person name="Dolezal P."/>
            <person name="Malik S.B."/>
            <person name="Logsdon J.M. Jr."/>
            <person name="Henze K."/>
            <person name="Gupta A."/>
            <person name="Wang C.C."/>
            <person name="Dunne R.L."/>
            <person name="Upcroft J.A."/>
            <person name="Upcroft P."/>
            <person name="White O."/>
            <person name="Salzberg S.L."/>
            <person name="Tang P."/>
            <person name="Chiu C.-H."/>
            <person name="Lee Y.-S."/>
            <person name="Embley T.M."/>
            <person name="Coombs G.H."/>
            <person name="Mottram J.C."/>
            <person name="Tachezy J."/>
            <person name="Fraser-Liggett C.M."/>
            <person name="Johnson P.J."/>
        </authorList>
    </citation>
    <scope>NUCLEOTIDE SEQUENCE [LARGE SCALE GENOMIC DNA]</scope>
    <source>
        <strain evidence="2">G3</strain>
    </source>
</reference>
<dbReference type="Proteomes" id="UP000001542">
    <property type="component" value="Unassembled WGS sequence"/>
</dbReference>
<organism evidence="2 3">
    <name type="scientific">Trichomonas vaginalis (strain ATCC PRA-98 / G3)</name>
    <dbReference type="NCBI Taxonomy" id="412133"/>
    <lineage>
        <taxon>Eukaryota</taxon>
        <taxon>Metamonada</taxon>
        <taxon>Parabasalia</taxon>
        <taxon>Trichomonadida</taxon>
        <taxon>Trichomonadidae</taxon>
        <taxon>Trichomonas</taxon>
    </lineage>
</organism>
<dbReference type="PROSITE" id="PS51112">
    <property type="entry name" value="AMMECR1"/>
    <property type="match status" value="1"/>
</dbReference>
<dbReference type="NCBIfam" id="TIGR00296">
    <property type="entry name" value="TIGR00296 family protein"/>
    <property type="match status" value="1"/>
</dbReference>
<protein>
    <recommendedName>
        <fullName evidence="1">AMMECR1 domain-containing protein</fullName>
    </recommendedName>
</protein>
<feature type="domain" description="AMMECR1" evidence="1">
    <location>
        <begin position="1"/>
        <end position="189"/>
    </location>
</feature>
<dbReference type="InterPro" id="IPR023473">
    <property type="entry name" value="AMMECR1"/>
</dbReference>
<dbReference type="InParanoid" id="A2FTB2"/>
<dbReference type="SUPFAM" id="SSF143447">
    <property type="entry name" value="AMMECR1-like"/>
    <property type="match status" value="1"/>
</dbReference>
<accession>A2FTB2</accession>
<dbReference type="InterPro" id="IPR002733">
    <property type="entry name" value="AMMECR1_domain"/>
</dbReference>
<dbReference type="Gene3D" id="3.30.700.20">
    <property type="entry name" value="Hypothetical protein ph0010, domain 1"/>
    <property type="match status" value="1"/>
</dbReference>
<gene>
    <name evidence="2" type="ORF">TVAG_130770</name>
</gene>
<dbReference type="PANTHER" id="PTHR13016:SF0">
    <property type="entry name" value="AMME SYNDROME CANDIDATE GENE 1 PROTEIN"/>
    <property type="match status" value="1"/>
</dbReference>
<sequence length="192" mass="22323">MEVVIKEHCFVCFETIENQLKGTNYHKALDAINAKFPNTSYPLFCTWFKDGDLRGCIGTFSSMKMPDGLVRYSKIAAFKDDRFSPMKADEIPKLKCEVSFLHSFEKCSNLDDWEVGKHGTIFEYNDYNSTFLPEVAQEQGWTKKETIAELAYKSGIYHKLSQKELEKVSLQRYQSAHIEVTYQEYVDYENSK</sequence>
<dbReference type="OMA" id="TNEAFPL"/>
<dbReference type="FunCoup" id="A2FTB2">
    <property type="interactions" value="713"/>
</dbReference>
<dbReference type="RefSeq" id="XP_001304794.1">
    <property type="nucleotide sequence ID" value="XM_001304793.1"/>
</dbReference>
<dbReference type="STRING" id="5722.A2FTB2"/>
<evidence type="ECO:0000313" key="2">
    <source>
        <dbReference type="EMBL" id="EAX91864.1"/>
    </source>
</evidence>
<evidence type="ECO:0000259" key="1">
    <source>
        <dbReference type="PROSITE" id="PS51112"/>
    </source>
</evidence>
<dbReference type="InterPro" id="IPR027485">
    <property type="entry name" value="AMMECR1_N"/>
</dbReference>
<dbReference type="eggNOG" id="KOG3274">
    <property type="taxonomic scope" value="Eukaryota"/>
</dbReference>
<dbReference type="KEGG" id="tva:4749568"/>
<dbReference type="Pfam" id="PF01871">
    <property type="entry name" value="AMMECR1"/>
    <property type="match status" value="1"/>
</dbReference>
<evidence type="ECO:0000313" key="3">
    <source>
        <dbReference type="Proteomes" id="UP000001542"/>
    </source>
</evidence>